<dbReference type="InterPro" id="IPR039261">
    <property type="entry name" value="FNR_nucleotide-bd"/>
</dbReference>
<accession>A0A382IZW2</accession>
<name>A0A382IZW2_9ZZZZ</name>
<sequence>MSYLRTNAKNKWVEFLYRIVGPGLKALSQLQPGDEVDLMGPIGNGFRYDKTHQIPVLIGGGVGIPPVLFLAEY</sequence>
<dbReference type="AlphaFoldDB" id="A0A382IZW2"/>
<evidence type="ECO:0000313" key="1">
    <source>
        <dbReference type="EMBL" id="SVC04141.1"/>
    </source>
</evidence>
<dbReference type="InterPro" id="IPR017938">
    <property type="entry name" value="Riboflavin_synthase-like_b-brl"/>
</dbReference>
<protein>
    <recommendedName>
        <fullName evidence="2">FAD-binding FR-type domain-containing protein</fullName>
    </recommendedName>
</protein>
<dbReference type="PANTHER" id="PTHR43513:SF3">
    <property type="entry name" value="DIHYDROOROTATE DEHYDROGENASE B (NAD(+)), ELECTRON TRANSFER SUBUNIT-RELATED"/>
    <property type="match status" value="1"/>
</dbReference>
<proteinExistence type="predicted"/>
<dbReference type="SUPFAM" id="SSF63380">
    <property type="entry name" value="Riboflavin synthase domain-like"/>
    <property type="match status" value="1"/>
</dbReference>
<dbReference type="SUPFAM" id="SSF52343">
    <property type="entry name" value="Ferredoxin reductase-like, C-terminal NADP-linked domain"/>
    <property type="match status" value="1"/>
</dbReference>
<feature type="non-terminal residue" evidence="1">
    <location>
        <position position="73"/>
    </location>
</feature>
<evidence type="ECO:0008006" key="2">
    <source>
        <dbReference type="Google" id="ProtNLM"/>
    </source>
</evidence>
<organism evidence="1">
    <name type="scientific">marine metagenome</name>
    <dbReference type="NCBI Taxonomy" id="408172"/>
    <lineage>
        <taxon>unclassified sequences</taxon>
        <taxon>metagenomes</taxon>
        <taxon>ecological metagenomes</taxon>
    </lineage>
</organism>
<dbReference type="PANTHER" id="PTHR43513">
    <property type="entry name" value="DIHYDROOROTATE DEHYDROGENASE B (NAD(+)), ELECTRON TRANSFER SUBUNIT"/>
    <property type="match status" value="1"/>
</dbReference>
<gene>
    <name evidence="1" type="ORF">METZ01_LOCUS256995</name>
</gene>
<reference evidence="1" key="1">
    <citation type="submission" date="2018-05" db="EMBL/GenBank/DDBJ databases">
        <authorList>
            <person name="Lanie J.A."/>
            <person name="Ng W.-L."/>
            <person name="Kazmierczak K.M."/>
            <person name="Andrzejewski T.M."/>
            <person name="Davidsen T.M."/>
            <person name="Wayne K.J."/>
            <person name="Tettelin H."/>
            <person name="Glass J.I."/>
            <person name="Rusch D."/>
            <person name="Podicherti R."/>
            <person name="Tsui H.-C.T."/>
            <person name="Winkler M.E."/>
        </authorList>
    </citation>
    <scope>NUCLEOTIDE SEQUENCE</scope>
</reference>
<dbReference type="EMBL" id="UINC01070188">
    <property type="protein sequence ID" value="SVC04141.1"/>
    <property type="molecule type" value="Genomic_DNA"/>
</dbReference>
<dbReference type="InterPro" id="IPR050353">
    <property type="entry name" value="PyrK_electron_transfer"/>
</dbReference>
<dbReference type="Gene3D" id="2.40.30.10">
    <property type="entry name" value="Translation factors"/>
    <property type="match status" value="1"/>
</dbReference>